<reference evidence="2" key="2">
    <citation type="submission" date="2020-09" db="EMBL/GenBank/DDBJ databases">
        <authorList>
            <person name="Sun Q."/>
            <person name="Zhou Y."/>
        </authorList>
    </citation>
    <scope>NUCLEOTIDE SEQUENCE</scope>
    <source>
        <strain evidence="2">CGMCC 4.7201</strain>
    </source>
</reference>
<accession>A0A918E1T7</accession>
<dbReference type="EMBL" id="BMMS01000040">
    <property type="protein sequence ID" value="GGO98754.1"/>
    <property type="molecule type" value="Genomic_DNA"/>
</dbReference>
<evidence type="ECO:0000313" key="2">
    <source>
        <dbReference type="EMBL" id="GGO98754.1"/>
    </source>
</evidence>
<feature type="compositionally biased region" description="Low complexity" evidence="1">
    <location>
        <begin position="192"/>
        <end position="205"/>
    </location>
</feature>
<name>A0A918E1T7_9ACTN</name>
<gene>
    <name evidence="2" type="ORF">GCM10012280_63630</name>
</gene>
<protein>
    <submittedName>
        <fullName evidence="2">Uncharacterized protein</fullName>
    </submittedName>
</protein>
<dbReference type="Proteomes" id="UP000641932">
    <property type="component" value="Unassembled WGS sequence"/>
</dbReference>
<keyword evidence="3" id="KW-1185">Reference proteome</keyword>
<reference evidence="2" key="1">
    <citation type="journal article" date="2014" name="Int. J. Syst. Evol. Microbiol.">
        <title>Complete genome sequence of Corynebacterium casei LMG S-19264T (=DSM 44701T), isolated from a smear-ripened cheese.</title>
        <authorList>
            <consortium name="US DOE Joint Genome Institute (JGI-PGF)"/>
            <person name="Walter F."/>
            <person name="Albersmeier A."/>
            <person name="Kalinowski J."/>
            <person name="Ruckert C."/>
        </authorList>
    </citation>
    <scope>NUCLEOTIDE SEQUENCE</scope>
    <source>
        <strain evidence="2">CGMCC 4.7201</strain>
    </source>
</reference>
<feature type="compositionally biased region" description="Basic residues" evidence="1">
    <location>
        <begin position="124"/>
        <end position="139"/>
    </location>
</feature>
<comment type="caution">
    <text evidence="2">The sequence shown here is derived from an EMBL/GenBank/DDBJ whole genome shotgun (WGS) entry which is preliminary data.</text>
</comment>
<evidence type="ECO:0000256" key="1">
    <source>
        <dbReference type="SAM" id="MobiDB-lite"/>
    </source>
</evidence>
<organism evidence="2 3">
    <name type="scientific">Wenjunlia tyrosinilytica</name>
    <dbReference type="NCBI Taxonomy" id="1544741"/>
    <lineage>
        <taxon>Bacteria</taxon>
        <taxon>Bacillati</taxon>
        <taxon>Actinomycetota</taxon>
        <taxon>Actinomycetes</taxon>
        <taxon>Kitasatosporales</taxon>
        <taxon>Streptomycetaceae</taxon>
        <taxon>Wenjunlia</taxon>
    </lineage>
</organism>
<dbReference type="AlphaFoldDB" id="A0A918E1T7"/>
<sequence>MIQQIEDDRATVYTGVHTADVEVTLSLHRGEPAPDLRHWQEVVEVSLHFTTGELQLRAMGADLERDFPPLSFNGPGDYRIRVRARGRDTAVDGAPDDIVEWYLILAWPPTTTTAKNCAPPPPAHTRRPWARRRAGRMTTRRGSGSAKPGSAIQATTTSRAGTHVPRQCAPSVSPSATASPRGARRARPGPPTTSSSSWSAGWRAP</sequence>
<feature type="region of interest" description="Disordered" evidence="1">
    <location>
        <begin position="113"/>
        <end position="205"/>
    </location>
</feature>
<proteinExistence type="predicted"/>
<evidence type="ECO:0000313" key="3">
    <source>
        <dbReference type="Proteomes" id="UP000641932"/>
    </source>
</evidence>
<feature type="compositionally biased region" description="Low complexity" evidence="1">
    <location>
        <begin position="169"/>
        <end position="181"/>
    </location>
</feature>